<reference evidence="2" key="1">
    <citation type="submission" date="2020-11" db="EMBL/GenBank/DDBJ databases">
        <authorList>
            <person name="Whiteford S."/>
        </authorList>
    </citation>
    <scope>NUCLEOTIDE SEQUENCE</scope>
</reference>
<evidence type="ECO:0000313" key="3">
    <source>
        <dbReference type="Proteomes" id="UP000653454"/>
    </source>
</evidence>
<gene>
    <name evidence="2" type="ORF">PLXY2_LOCUS3691</name>
</gene>
<accession>A0A8S4E0I6</accession>
<keyword evidence="3" id="KW-1185">Reference proteome</keyword>
<sequence>MVVHLQMISHSTGDLKITDEENTRETNQNSTLPHLHDITSCPRLTEFTPAAEKTQIQNQSTEIPREVIQSYGVGIMPQSFRCPRQHPPNFLHTRLPYPPPFFGGQCGGQWSNVCDMPPRCRSACSQRNPETCWERCAICCIACFLCSCCCQRYDY</sequence>
<evidence type="ECO:0000256" key="1">
    <source>
        <dbReference type="SAM" id="MobiDB-lite"/>
    </source>
</evidence>
<evidence type="ECO:0000313" key="2">
    <source>
        <dbReference type="EMBL" id="CAG9106176.1"/>
    </source>
</evidence>
<dbReference type="AlphaFoldDB" id="A0A8S4E0I6"/>
<protein>
    <submittedName>
        <fullName evidence="2">(diamondback moth) hypothetical protein</fullName>
    </submittedName>
</protein>
<organism evidence="2 3">
    <name type="scientific">Plutella xylostella</name>
    <name type="common">Diamondback moth</name>
    <name type="synonym">Plutella maculipennis</name>
    <dbReference type="NCBI Taxonomy" id="51655"/>
    <lineage>
        <taxon>Eukaryota</taxon>
        <taxon>Metazoa</taxon>
        <taxon>Ecdysozoa</taxon>
        <taxon>Arthropoda</taxon>
        <taxon>Hexapoda</taxon>
        <taxon>Insecta</taxon>
        <taxon>Pterygota</taxon>
        <taxon>Neoptera</taxon>
        <taxon>Endopterygota</taxon>
        <taxon>Lepidoptera</taxon>
        <taxon>Glossata</taxon>
        <taxon>Ditrysia</taxon>
        <taxon>Yponomeutoidea</taxon>
        <taxon>Plutellidae</taxon>
        <taxon>Plutella</taxon>
    </lineage>
</organism>
<proteinExistence type="predicted"/>
<name>A0A8S4E0I6_PLUXY</name>
<dbReference type="Proteomes" id="UP000653454">
    <property type="component" value="Unassembled WGS sequence"/>
</dbReference>
<feature type="region of interest" description="Disordered" evidence="1">
    <location>
        <begin position="14"/>
        <end position="35"/>
    </location>
</feature>
<comment type="caution">
    <text evidence="2">The sequence shown here is derived from an EMBL/GenBank/DDBJ whole genome shotgun (WGS) entry which is preliminary data.</text>
</comment>
<dbReference type="EMBL" id="CAJHNJ030000009">
    <property type="protein sequence ID" value="CAG9106176.1"/>
    <property type="molecule type" value="Genomic_DNA"/>
</dbReference>